<protein>
    <submittedName>
        <fullName evidence="1">Uncharacterized protein</fullName>
    </submittedName>
</protein>
<evidence type="ECO:0000313" key="2">
    <source>
        <dbReference type="Proteomes" id="UP000176939"/>
    </source>
</evidence>
<proteinExistence type="predicted"/>
<evidence type="ECO:0000313" key="1">
    <source>
        <dbReference type="EMBL" id="OGM09214.1"/>
    </source>
</evidence>
<comment type="caution">
    <text evidence="1">The sequence shown here is derived from an EMBL/GenBank/DDBJ whole genome shotgun (WGS) entry which is preliminary data.</text>
</comment>
<dbReference type="AlphaFoldDB" id="A0A1F7X293"/>
<gene>
    <name evidence="1" type="ORF">A2Z67_04720</name>
</gene>
<dbReference type="Proteomes" id="UP000176939">
    <property type="component" value="Unassembled WGS sequence"/>
</dbReference>
<organism evidence="1 2">
    <name type="scientific">Candidatus Woesebacteria bacterium RBG_13_36_22</name>
    <dbReference type="NCBI Taxonomy" id="1802478"/>
    <lineage>
        <taxon>Bacteria</taxon>
        <taxon>Candidatus Woeseibacteriota</taxon>
    </lineage>
</organism>
<dbReference type="EMBL" id="MGFQ01000024">
    <property type="protein sequence ID" value="OGM09214.1"/>
    <property type="molecule type" value="Genomic_DNA"/>
</dbReference>
<sequence length="138" mass="16335">MNLIDELKKYRFPNGVGFRACRTFESQSIIFFCEDCERIGYFWHTPEYSELEMVTARFDYNQMVLSELCKHAELHNGLCKHFEKMLMRSFFVTSTAASSSEHIYYMPEEIGIAFPISKPRPKRMLRLRKIDIKTGEEV</sequence>
<name>A0A1F7X293_9BACT</name>
<accession>A0A1F7X293</accession>
<reference evidence="1 2" key="1">
    <citation type="journal article" date="2016" name="Nat. Commun.">
        <title>Thousands of microbial genomes shed light on interconnected biogeochemical processes in an aquifer system.</title>
        <authorList>
            <person name="Anantharaman K."/>
            <person name="Brown C.T."/>
            <person name="Hug L.A."/>
            <person name="Sharon I."/>
            <person name="Castelle C.J."/>
            <person name="Probst A.J."/>
            <person name="Thomas B.C."/>
            <person name="Singh A."/>
            <person name="Wilkins M.J."/>
            <person name="Karaoz U."/>
            <person name="Brodie E.L."/>
            <person name="Williams K.H."/>
            <person name="Hubbard S.S."/>
            <person name="Banfield J.F."/>
        </authorList>
    </citation>
    <scope>NUCLEOTIDE SEQUENCE [LARGE SCALE GENOMIC DNA]</scope>
</reference>